<gene>
    <name evidence="2" type="primary">8239098</name>
    <name evidence="1" type="ORF">Phum_PHUM060010</name>
</gene>
<dbReference type="EMBL" id="DS235028">
    <property type="protein sequence ID" value="EEB10705.1"/>
    <property type="molecule type" value="Genomic_DNA"/>
</dbReference>
<name>E0VBE9_PEDHC</name>
<reference evidence="1" key="2">
    <citation type="submission" date="2007-04" db="EMBL/GenBank/DDBJ databases">
        <title>The genome of the human body louse.</title>
        <authorList>
            <consortium name="The Human Body Louse Genome Consortium"/>
            <person name="Kirkness E."/>
            <person name="Walenz B."/>
            <person name="Hass B."/>
            <person name="Bruggner R."/>
            <person name="Strausberg R."/>
        </authorList>
    </citation>
    <scope>NUCLEOTIDE SEQUENCE</scope>
    <source>
        <strain evidence="1">USDA</strain>
    </source>
</reference>
<dbReference type="GeneID" id="8239098"/>
<dbReference type="Proteomes" id="UP000009046">
    <property type="component" value="Unassembled WGS sequence"/>
</dbReference>
<organism>
    <name type="scientific">Pediculus humanus subsp. corporis</name>
    <name type="common">Body louse</name>
    <dbReference type="NCBI Taxonomy" id="121224"/>
    <lineage>
        <taxon>Eukaryota</taxon>
        <taxon>Metazoa</taxon>
        <taxon>Ecdysozoa</taxon>
        <taxon>Arthropoda</taxon>
        <taxon>Hexapoda</taxon>
        <taxon>Insecta</taxon>
        <taxon>Pterygota</taxon>
        <taxon>Neoptera</taxon>
        <taxon>Paraneoptera</taxon>
        <taxon>Psocodea</taxon>
        <taxon>Troctomorpha</taxon>
        <taxon>Phthiraptera</taxon>
        <taxon>Anoplura</taxon>
        <taxon>Pediculidae</taxon>
        <taxon>Pediculus</taxon>
    </lineage>
</organism>
<proteinExistence type="predicted"/>
<accession>E0VBE9</accession>
<evidence type="ECO:0008006" key="4">
    <source>
        <dbReference type="Google" id="ProtNLM"/>
    </source>
</evidence>
<reference evidence="2" key="3">
    <citation type="submission" date="2021-02" db="UniProtKB">
        <authorList>
            <consortium name="EnsemblMetazoa"/>
        </authorList>
    </citation>
    <scope>IDENTIFICATION</scope>
    <source>
        <strain evidence="2">USDA</strain>
    </source>
</reference>
<dbReference type="EMBL" id="AAZO01000704">
    <property type="status" value="NOT_ANNOTATED_CDS"/>
    <property type="molecule type" value="Genomic_DNA"/>
</dbReference>
<sequence>MVGEMKNLQNSTIDIKSLELKDGGLYECVATSVTGKTAKISAHVNVWKVYTPGTTDSEKSFPIKKCPVDAFCLNGGQCYFIEHLGEHMCE</sequence>
<keyword evidence="3" id="KW-1185">Reference proteome</keyword>
<dbReference type="RefSeq" id="XP_002423443.1">
    <property type="nucleotide sequence ID" value="XM_002423398.1"/>
</dbReference>
<dbReference type="InParanoid" id="E0VBE9"/>
<evidence type="ECO:0000313" key="3">
    <source>
        <dbReference type="Proteomes" id="UP000009046"/>
    </source>
</evidence>
<dbReference type="InterPro" id="IPR013783">
    <property type="entry name" value="Ig-like_fold"/>
</dbReference>
<dbReference type="EnsemblMetazoa" id="PHUM060010-RA">
    <property type="protein sequence ID" value="PHUM060010-PA"/>
    <property type="gene ID" value="PHUM060010"/>
</dbReference>
<evidence type="ECO:0000313" key="2">
    <source>
        <dbReference type="EnsemblMetazoa" id="PHUM060010-PA"/>
    </source>
</evidence>
<protein>
    <recommendedName>
        <fullName evidence="4">Immunoglobulin I-set domain-containing protein</fullName>
    </recommendedName>
</protein>
<dbReference type="KEGG" id="phu:Phum_PHUM060010"/>
<evidence type="ECO:0000313" key="1">
    <source>
        <dbReference type="EMBL" id="EEB10705.1"/>
    </source>
</evidence>
<dbReference type="OrthoDB" id="6133584at2759"/>
<reference evidence="1" key="1">
    <citation type="submission" date="2007-04" db="EMBL/GenBank/DDBJ databases">
        <title>Annotation of Pediculus humanus corporis strain USDA.</title>
        <authorList>
            <person name="Kirkness E."/>
            <person name="Hannick L."/>
            <person name="Hass B."/>
            <person name="Bruggner R."/>
            <person name="Lawson D."/>
            <person name="Bidwell S."/>
            <person name="Joardar V."/>
            <person name="Caler E."/>
            <person name="Walenz B."/>
            <person name="Inman J."/>
            <person name="Schobel S."/>
            <person name="Galinsky K."/>
            <person name="Amedeo P."/>
            <person name="Strausberg R."/>
        </authorList>
    </citation>
    <scope>NUCLEOTIDE SEQUENCE</scope>
    <source>
        <strain evidence="1">USDA</strain>
    </source>
</reference>
<dbReference type="VEuPathDB" id="VectorBase:PHUM060010"/>
<dbReference type="InterPro" id="IPR036179">
    <property type="entry name" value="Ig-like_dom_sf"/>
</dbReference>
<dbReference type="AlphaFoldDB" id="E0VBE9"/>
<dbReference type="HOGENOM" id="CLU_2443480_0_0_1"/>
<dbReference type="Gene3D" id="2.60.40.10">
    <property type="entry name" value="Immunoglobulins"/>
    <property type="match status" value="1"/>
</dbReference>
<dbReference type="CTD" id="8239098"/>
<dbReference type="SUPFAM" id="SSF48726">
    <property type="entry name" value="Immunoglobulin"/>
    <property type="match status" value="1"/>
</dbReference>